<evidence type="ECO:0000256" key="1">
    <source>
        <dbReference type="SAM" id="SignalP"/>
    </source>
</evidence>
<dbReference type="AlphaFoldDB" id="A0A8J5QP65"/>
<dbReference type="Pfam" id="PF01593">
    <property type="entry name" value="Amino_oxidase"/>
    <property type="match status" value="2"/>
</dbReference>
<dbReference type="InterPro" id="IPR002937">
    <property type="entry name" value="Amino_oxidase"/>
</dbReference>
<protein>
    <recommendedName>
        <fullName evidence="2">Amine oxidase domain-containing protein</fullName>
    </recommendedName>
</protein>
<dbReference type="InterPro" id="IPR050281">
    <property type="entry name" value="Flavin_monoamine_oxidase"/>
</dbReference>
<dbReference type="PANTHER" id="PTHR10742">
    <property type="entry name" value="FLAVIN MONOAMINE OXIDASE"/>
    <property type="match status" value="1"/>
</dbReference>
<feature type="signal peptide" evidence="1">
    <location>
        <begin position="1"/>
        <end position="15"/>
    </location>
</feature>
<dbReference type="EMBL" id="JAAOIC020000047">
    <property type="protein sequence ID" value="KAG8037858.1"/>
    <property type="molecule type" value="Genomic_DNA"/>
</dbReference>
<comment type="caution">
    <text evidence="3">The sequence shown here is derived from an EMBL/GenBank/DDBJ whole genome shotgun (WGS) entry which is preliminary data.</text>
</comment>
<gene>
    <name evidence="3" type="ORF">G9C98_006069</name>
</gene>
<evidence type="ECO:0000313" key="4">
    <source>
        <dbReference type="Proteomes" id="UP000729913"/>
    </source>
</evidence>
<feature type="domain" description="Amine oxidase" evidence="2">
    <location>
        <begin position="211"/>
        <end position="433"/>
    </location>
</feature>
<accession>A0A8J5QP65</accession>
<reference evidence="3" key="2">
    <citation type="submission" date="2021-04" db="EMBL/GenBank/DDBJ databases">
        <title>Genome-wide patterns of bracovirus chromosomal integration into multiple host tissues during parasitism.</title>
        <authorList>
            <person name="Chebbi M.A.C."/>
        </authorList>
    </citation>
    <scope>NUCLEOTIDE SEQUENCE</scope>
    <source>
        <tissue evidence="3">Whole body</tissue>
    </source>
</reference>
<dbReference type="GO" id="GO:0046592">
    <property type="term" value="F:polyamine oxidase activity"/>
    <property type="evidence" value="ECO:0007669"/>
    <property type="project" value="TreeGrafter"/>
</dbReference>
<keyword evidence="4" id="KW-1185">Reference proteome</keyword>
<dbReference type="OrthoDB" id="5046242at2759"/>
<proteinExistence type="predicted"/>
<feature type="domain" description="Amine oxidase" evidence="2">
    <location>
        <begin position="31"/>
        <end position="167"/>
    </location>
</feature>
<reference evidence="3" key="1">
    <citation type="submission" date="2020-03" db="EMBL/GenBank/DDBJ databases">
        <authorList>
            <person name="Chebbi M.A."/>
            <person name="Drezen J.M."/>
        </authorList>
    </citation>
    <scope>NUCLEOTIDE SEQUENCE</scope>
    <source>
        <tissue evidence="3">Whole body</tissue>
    </source>
</reference>
<organism evidence="3 4">
    <name type="scientific">Cotesia typhae</name>
    <dbReference type="NCBI Taxonomy" id="2053667"/>
    <lineage>
        <taxon>Eukaryota</taxon>
        <taxon>Metazoa</taxon>
        <taxon>Ecdysozoa</taxon>
        <taxon>Arthropoda</taxon>
        <taxon>Hexapoda</taxon>
        <taxon>Insecta</taxon>
        <taxon>Pterygota</taxon>
        <taxon>Neoptera</taxon>
        <taxon>Endopterygota</taxon>
        <taxon>Hymenoptera</taxon>
        <taxon>Apocrita</taxon>
        <taxon>Ichneumonoidea</taxon>
        <taxon>Braconidae</taxon>
        <taxon>Microgastrinae</taxon>
        <taxon>Cotesia</taxon>
    </lineage>
</organism>
<evidence type="ECO:0000259" key="2">
    <source>
        <dbReference type="Pfam" id="PF01593"/>
    </source>
</evidence>
<keyword evidence="1" id="KW-0732">Signal</keyword>
<sequence length="440" mass="49981">MKLLILICLINCIFSSEEIFPRILIIGSGPSGIATASKLLQNGFRNLTILEAENRIGGRVHSIKIGDYLVDVGAQWVHGEKDNVAFELAWPLGLLERLSENKEFYFSSKIYGSNGEEISLNASSSLVEYLMENISSSDSINESLKDLNSGSFGEYAEKKLMDFFKNYEEIHANQHKPLLHLLDMVEMTNEAAPTWHNLSAKSVRDYPELITANKKEYSADHVVVTVSLGVLQKNIDTLFKPQLPEKKINTIKSLSFGTAAKILIYYDVPWYINEPIGLWGMYWTEEDRKQIENDPQKRWMLGLSVGSKTEHKPKLFVLWITGPHVNEMEILPEEMFQEQVKDILKRFFGKACNLTEPSIIKRSSWSTNENFLGTWSYLSVQAEANGIDNKDYAEPIMKNDSPVLQFAGEATAYHFATVHGAIETGFREADRLINYYNKNN</sequence>
<dbReference type="PANTHER" id="PTHR10742:SF398">
    <property type="entry name" value="AMINE OXIDASE DOMAIN-CONTAINING PROTEIN-RELATED"/>
    <property type="match status" value="1"/>
</dbReference>
<dbReference type="Proteomes" id="UP000729913">
    <property type="component" value="Unassembled WGS sequence"/>
</dbReference>
<evidence type="ECO:0000313" key="3">
    <source>
        <dbReference type="EMBL" id="KAG8037858.1"/>
    </source>
</evidence>
<feature type="chain" id="PRO_5035293297" description="Amine oxidase domain-containing protein" evidence="1">
    <location>
        <begin position="16"/>
        <end position="440"/>
    </location>
</feature>
<name>A0A8J5QP65_9HYME</name>